<evidence type="ECO:0000313" key="9">
    <source>
        <dbReference type="EMBL" id="TEB30468.1"/>
    </source>
</evidence>
<dbReference type="Gene3D" id="3.90.1680.10">
    <property type="entry name" value="SOS response associated peptidase-like"/>
    <property type="match status" value="1"/>
</dbReference>
<evidence type="ECO:0000256" key="7">
    <source>
        <dbReference type="ARBA" id="ARBA00023239"/>
    </source>
</evidence>
<proteinExistence type="inferred from homology"/>
<evidence type="ECO:0000256" key="1">
    <source>
        <dbReference type="ARBA" id="ARBA00008136"/>
    </source>
</evidence>
<dbReference type="GO" id="GO:0016829">
    <property type="term" value="F:lyase activity"/>
    <property type="evidence" value="ECO:0007669"/>
    <property type="project" value="UniProtKB-KW"/>
</dbReference>
<dbReference type="GO" id="GO:0006508">
    <property type="term" value="P:proteolysis"/>
    <property type="evidence" value="ECO:0007669"/>
    <property type="project" value="UniProtKB-KW"/>
</dbReference>
<keyword evidence="6" id="KW-0238">DNA-binding</keyword>
<feature type="region of interest" description="Disordered" evidence="8">
    <location>
        <begin position="299"/>
        <end position="324"/>
    </location>
</feature>
<evidence type="ECO:0000256" key="5">
    <source>
        <dbReference type="ARBA" id="ARBA00023124"/>
    </source>
</evidence>
<comment type="similarity">
    <text evidence="1">Belongs to the SOS response-associated peptidase family.</text>
</comment>
<keyword evidence="4" id="KW-0378">Hydrolase</keyword>
<feature type="compositionally biased region" description="Polar residues" evidence="8">
    <location>
        <begin position="299"/>
        <end position="310"/>
    </location>
</feature>
<keyword evidence="5" id="KW-0190">Covalent protein-DNA linkage</keyword>
<gene>
    <name evidence="9" type="ORF">FA13DRAFT_1857410</name>
</gene>
<dbReference type="InterPro" id="IPR036590">
    <property type="entry name" value="SRAP-like"/>
</dbReference>
<dbReference type="GO" id="GO:0008233">
    <property type="term" value="F:peptidase activity"/>
    <property type="evidence" value="ECO:0007669"/>
    <property type="project" value="UniProtKB-KW"/>
</dbReference>
<evidence type="ECO:0000256" key="3">
    <source>
        <dbReference type="ARBA" id="ARBA00022763"/>
    </source>
</evidence>
<dbReference type="OrthoDB" id="2111841at2759"/>
<reference evidence="9 10" key="1">
    <citation type="journal article" date="2019" name="Nat. Ecol. Evol.">
        <title>Megaphylogeny resolves global patterns of mushroom evolution.</title>
        <authorList>
            <person name="Varga T."/>
            <person name="Krizsan K."/>
            <person name="Foldi C."/>
            <person name="Dima B."/>
            <person name="Sanchez-Garcia M."/>
            <person name="Sanchez-Ramirez S."/>
            <person name="Szollosi G.J."/>
            <person name="Szarkandi J.G."/>
            <person name="Papp V."/>
            <person name="Albert L."/>
            <person name="Andreopoulos W."/>
            <person name="Angelini C."/>
            <person name="Antonin V."/>
            <person name="Barry K.W."/>
            <person name="Bougher N.L."/>
            <person name="Buchanan P."/>
            <person name="Buyck B."/>
            <person name="Bense V."/>
            <person name="Catcheside P."/>
            <person name="Chovatia M."/>
            <person name="Cooper J."/>
            <person name="Damon W."/>
            <person name="Desjardin D."/>
            <person name="Finy P."/>
            <person name="Geml J."/>
            <person name="Haridas S."/>
            <person name="Hughes K."/>
            <person name="Justo A."/>
            <person name="Karasinski D."/>
            <person name="Kautmanova I."/>
            <person name="Kiss B."/>
            <person name="Kocsube S."/>
            <person name="Kotiranta H."/>
            <person name="LaButti K.M."/>
            <person name="Lechner B.E."/>
            <person name="Liimatainen K."/>
            <person name="Lipzen A."/>
            <person name="Lukacs Z."/>
            <person name="Mihaltcheva S."/>
            <person name="Morgado L.N."/>
            <person name="Niskanen T."/>
            <person name="Noordeloos M.E."/>
            <person name="Ohm R.A."/>
            <person name="Ortiz-Santana B."/>
            <person name="Ovrebo C."/>
            <person name="Racz N."/>
            <person name="Riley R."/>
            <person name="Savchenko A."/>
            <person name="Shiryaev A."/>
            <person name="Soop K."/>
            <person name="Spirin V."/>
            <person name="Szebenyi C."/>
            <person name="Tomsovsky M."/>
            <person name="Tulloss R.E."/>
            <person name="Uehling J."/>
            <person name="Grigoriev I.V."/>
            <person name="Vagvolgyi C."/>
            <person name="Papp T."/>
            <person name="Martin F.M."/>
            <person name="Miettinen O."/>
            <person name="Hibbett D.S."/>
            <person name="Nagy L.G."/>
        </authorList>
    </citation>
    <scope>NUCLEOTIDE SEQUENCE [LARGE SCALE GENOMIC DNA]</scope>
    <source>
        <strain evidence="9 10">FP101781</strain>
    </source>
</reference>
<sequence>MCTRVALHEDADIIKQSLLANNGLQIEAWDDSDEFQPKYNIGDKMRAPVVFYRAARRNTLKMGPEKDISAAFLMRSSRWRIVPDFCTVEDESSKNLEVSGENLVNKMGFGKIARTQTRCAVVCRGYYSFPGLRKELPSYVRRQDGQLMLLAGICASAQIDGERKELHSFAVVTTKASSSLPGKRQPVILGTSNDLQVWLTQQYWTDSLDDMISTPHNSTVTPLESYTVPEGVRKLGVESPTFIEPIGKRRDGISSAFQVTERKNKRRAQESPERTPLPGSLNLPGCPTLHLQEASANLTRPIPSQGSDHSLQAHEGDPGQQEFGITHPCWQARQCLELK</sequence>
<keyword evidence="7" id="KW-0456">Lyase</keyword>
<feature type="region of interest" description="Disordered" evidence="8">
    <location>
        <begin position="258"/>
        <end position="284"/>
    </location>
</feature>
<name>A0A4Y7T955_COPMI</name>
<evidence type="ECO:0000313" key="10">
    <source>
        <dbReference type="Proteomes" id="UP000298030"/>
    </source>
</evidence>
<evidence type="ECO:0000256" key="2">
    <source>
        <dbReference type="ARBA" id="ARBA00022670"/>
    </source>
</evidence>
<keyword evidence="10" id="KW-1185">Reference proteome</keyword>
<dbReference type="Proteomes" id="UP000298030">
    <property type="component" value="Unassembled WGS sequence"/>
</dbReference>
<dbReference type="SUPFAM" id="SSF143081">
    <property type="entry name" value="BB1717-like"/>
    <property type="match status" value="1"/>
</dbReference>
<protein>
    <recommendedName>
        <fullName evidence="11">DUF159-domain-containing protein</fullName>
    </recommendedName>
</protein>
<dbReference type="PANTHER" id="PTHR13604:SF0">
    <property type="entry name" value="ABASIC SITE PROCESSING PROTEIN HMCES"/>
    <property type="match status" value="1"/>
</dbReference>
<keyword evidence="2" id="KW-0645">Protease</keyword>
<organism evidence="9 10">
    <name type="scientific">Coprinellus micaceus</name>
    <name type="common">Glistening ink-cap mushroom</name>
    <name type="synonym">Coprinus micaceus</name>
    <dbReference type="NCBI Taxonomy" id="71717"/>
    <lineage>
        <taxon>Eukaryota</taxon>
        <taxon>Fungi</taxon>
        <taxon>Dikarya</taxon>
        <taxon>Basidiomycota</taxon>
        <taxon>Agaricomycotina</taxon>
        <taxon>Agaricomycetes</taxon>
        <taxon>Agaricomycetidae</taxon>
        <taxon>Agaricales</taxon>
        <taxon>Agaricineae</taxon>
        <taxon>Psathyrellaceae</taxon>
        <taxon>Coprinellus</taxon>
    </lineage>
</organism>
<dbReference type="EMBL" id="QPFP01000023">
    <property type="protein sequence ID" value="TEB30468.1"/>
    <property type="molecule type" value="Genomic_DNA"/>
</dbReference>
<dbReference type="GO" id="GO:0003697">
    <property type="term" value="F:single-stranded DNA binding"/>
    <property type="evidence" value="ECO:0007669"/>
    <property type="project" value="InterPro"/>
</dbReference>
<dbReference type="Pfam" id="PF02586">
    <property type="entry name" value="SRAP"/>
    <property type="match status" value="1"/>
</dbReference>
<dbReference type="STRING" id="71717.A0A4Y7T955"/>
<keyword evidence="3" id="KW-0227">DNA damage</keyword>
<evidence type="ECO:0000256" key="4">
    <source>
        <dbReference type="ARBA" id="ARBA00022801"/>
    </source>
</evidence>
<accession>A0A4Y7T955</accession>
<evidence type="ECO:0008006" key="11">
    <source>
        <dbReference type="Google" id="ProtNLM"/>
    </source>
</evidence>
<comment type="caution">
    <text evidence="9">The sequence shown here is derived from an EMBL/GenBank/DDBJ whole genome shotgun (WGS) entry which is preliminary data.</text>
</comment>
<dbReference type="InterPro" id="IPR003738">
    <property type="entry name" value="SRAP"/>
</dbReference>
<dbReference type="GO" id="GO:0106300">
    <property type="term" value="P:protein-DNA covalent cross-linking repair"/>
    <property type="evidence" value="ECO:0007669"/>
    <property type="project" value="InterPro"/>
</dbReference>
<dbReference type="PANTHER" id="PTHR13604">
    <property type="entry name" value="DC12-RELATED"/>
    <property type="match status" value="1"/>
</dbReference>
<evidence type="ECO:0000256" key="8">
    <source>
        <dbReference type="SAM" id="MobiDB-lite"/>
    </source>
</evidence>
<evidence type="ECO:0000256" key="6">
    <source>
        <dbReference type="ARBA" id="ARBA00023125"/>
    </source>
</evidence>
<dbReference type="AlphaFoldDB" id="A0A4Y7T955"/>